<reference evidence="13" key="1">
    <citation type="submission" date="2015-05" db="EMBL/GenBank/DDBJ databases">
        <title>Draft genome of Nitrosomonas communis strain Nm2.</title>
        <authorList>
            <person name="Kozlowski J.A."/>
            <person name="Kits K.D."/>
            <person name="Stein L.Y."/>
        </authorList>
    </citation>
    <scope>NUCLEOTIDE SEQUENCE [LARGE SCALE GENOMIC DNA]</scope>
    <source>
        <strain evidence="13">Nm2</strain>
    </source>
</reference>
<sequence length="258" mass="29690">MWNNYRMLNLFANMMFIGVILAAIYVLGSRVIKLPLFVLKEISVEGMSTNQLENTKLRYITRQEIESIARNEVRGNFFTVNLDALRETFKSLPWVRSAKVQRTWPSGLKVMLEEHSAFAYWGDTALVNRQGEIFRAPTDEILPVFTGPSEESVSVIIDQYKVFNKLLEPIKQSVAEITLSPRHAWLVRLENGTLLKLGREKIETRLRRYISVYSQSIVNMNQSIPLEYVDLRYPNGFAIRLSEAMPQVSRKTGTGKKL</sequence>
<dbReference type="PATRIC" id="fig|44574.3.peg.1797"/>
<dbReference type="Gene3D" id="3.40.50.11690">
    <property type="entry name" value="Cell division protein FtsQ/DivIB"/>
    <property type="match status" value="1"/>
</dbReference>
<protein>
    <recommendedName>
        <fullName evidence="9">Cell division protein FtsQ</fullName>
    </recommendedName>
</protein>
<keyword evidence="5 9" id="KW-0812">Transmembrane</keyword>
<evidence type="ECO:0000256" key="9">
    <source>
        <dbReference type="HAMAP-Rule" id="MF_00911"/>
    </source>
</evidence>
<dbReference type="InterPro" id="IPR005548">
    <property type="entry name" value="Cell_div_FtsQ/DivIB_C"/>
</dbReference>
<comment type="subcellular location">
    <subcellularLocation>
        <location evidence="9">Cell inner membrane</location>
        <topology evidence="9">Single-pass type II membrane protein</topology>
    </subcellularLocation>
    <subcellularLocation>
        <location evidence="1">Membrane</location>
    </subcellularLocation>
    <text evidence="9">Localizes to the division septum.</text>
</comment>
<dbReference type="InterPro" id="IPR013685">
    <property type="entry name" value="POTRA_FtsQ_type"/>
</dbReference>
<dbReference type="KEGG" id="nco:AAW31_07380"/>
<dbReference type="GO" id="GO:0032153">
    <property type="term" value="C:cell division site"/>
    <property type="evidence" value="ECO:0007669"/>
    <property type="project" value="UniProtKB-UniRule"/>
</dbReference>
<dbReference type="EMBL" id="CP011451">
    <property type="protein sequence ID" value="AKH37665.1"/>
    <property type="molecule type" value="Genomic_DNA"/>
</dbReference>
<dbReference type="Pfam" id="PF03799">
    <property type="entry name" value="FtsQ_DivIB_C"/>
    <property type="match status" value="1"/>
</dbReference>
<dbReference type="OrthoDB" id="9790370at2"/>
<evidence type="ECO:0000256" key="7">
    <source>
        <dbReference type="ARBA" id="ARBA00023136"/>
    </source>
</evidence>
<organism evidence="11 13">
    <name type="scientific">Nitrosomonas communis</name>
    <dbReference type="NCBI Taxonomy" id="44574"/>
    <lineage>
        <taxon>Bacteria</taxon>
        <taxon>Pseudomonadati</taxon>
        <taxon>Pseudomonadota</taxon>
        <taxon>Betaproteobacteria</taxon>
        <taxon>Nitrosomonadales</taxon>
        <taxon>Nitrosomonadaceae</taxon>
        <taxon>Nitrosomonas</taxon>
    </lineage>
</organism>
<keyword evidence="13" id="KW-1185">Reference proteome</keyword>
<dbReference type="InterPro" id="IPR026579">
    <property type="entry name" value="FtsQ"/>
</dbReference>
<reference evidence="11 13" key="2">
    <citation type="journal article" date="2016" name="Genome Announc.">
        <title>Genome Sequence of Nitrosomonas communis Strain Nm2, a Mesophilic Ammonia-Oxidizing Bacterium Isolated from Mediterranean Soil.</title>
        <authorList>
            <person name="Kozlowski J.A."/>
            <person name="Kits K.D."/>
            <person name="Stein L.Y."/>
        </authorList>
    </citation>
    <scope>NUCLEOTIDE SEQUENCE [LARGE SCALE GENOMIC DNA]</scope>
    <source>
        <strain evidence="11 13">Nm2</strain>
    </source>
</reference>
<dbReference type="GO" id="GO:0090529">
    <property type="term" value="P:cell septum assembly"/>
    <property type="evidence" value="ECO:0007669"/>
    <property type="project" value="InterPro"/>
</dbReference>
<reference evidence="12 14" key="3">
    <citation type="submission" date="2019-07" db="EMBL/GenBank/DDBJ databases">
        <title>Active sludge and wastewater microbial communities from Klosterneuburg, Austria.</title>
        <authorList>
            <person name="Wagner M."/>
        </authorList>
    </citation>
    <scope>NUCLEOTIDE SEQUENCE [LARGE SCALE GENOMIC DNA]</scope>
    <source>
        <strain evidence="12 14">Nm2</strain>
    </source>
</reference>
<evidence type="ECO:0000256" key="3">
    <source>
        <dbReference type="ARBA" id="ARBA00022519"/>
    </source>
</evidence>
<keyword evidence="3 9" id="KW-0997">Cell inner membrane</keyword>
<feature type="transmembrane region" description="Helical" evidence="9">
    <location>
        <begin position="7"/>
        <end position="28"/>
    </location>
</feature>
<evidence type="ECO:0000256" key="2">
    <source>
        <dbReference type="ARBA" id="ARBA00022475"/>
    </source>
</evidence>
<gene>
    <name evidence="9" type="primary">ftsQ</name>
    <name evidence="11" type="ORF">AAW31_07380</name>
    <name evidence="12" type="ORF">BCL69_104116</name>
</gene>
<evidence type="ECO:0000256" key="8">
    <source>
        <dbReference type="ARBA" id="ARBA00023306"/>
    </source>
</evidence>
<dbReference type="Pfam" id="PF08478">
    <property type="entry name" value="POTRA_1"/>
    <property type="match status" value="1"/>
</dbReference>
<keyword evidence="6 9" id="KW-1133">Transmembrane helix</keyword>
<dbReference type="AlphaFoldDB" id="A0A0F7KB95"/>
<dbReference type="PANTHER" id="PTHR35851">
    <property type="entry name" value="CELL DIVISION PROTEIN FTSQ"/>
    <property type="match status" value="1"/>
</dbReference>
<keyword evidence="7 9" id="KW-0472">Membrane</keyword>
<evidence type="ECO:0000256" key="5">
    <source>
        <dbReference type="ARBA" id="ARBA00022692"/>
    </source>
</evidence>
<dbReference type="EMBL" id="VNHT01000041">
    <property type="protein sequence ID" value="TYP83861.1"/>
    <property type="molecule type" value="Genomic_DNA"/>
</dbReference>
<dbReference type="InterPro" id="IPR045335">
    <property type="entry name" value="FtsQ_C_sf"/>
</dbReference>
<name>A0A0F7KB95_9PROT</name>
<accession>A0A0F7KB95</accession>
<evidence type="ECO:0000256" key="1">
    <source>
        <dbReference type="ARBA" id="ARBA00004370"/>
    </source>
</evidence>
<comment type="similarity">
    <text evidence="9">Belongs to the FtsQ/DivIB family. FtsQ subfamily.</text>
</comment>
<dbReference type="HAMAP" id="MF_00911">
    <property type="entry name" value="FtsQ_subfam"/>
    <property type="match status" value="1"/>
</dbReference>
<evidence type="ECO:0000313" key="11">
    <source>
        <dbReference type="EMBL" id="AKH37665.1"/>
    </source>
</evidence>
<comment type="function">
    <text evidence="9">Essential cell division protein. May link together the upstream cell division proteins, which are predominantly cytoplasmic, with the downstream cell division proteins, which are predominantly periplasmic. May control correct divisome assembly.</text>
</comment>
<comment type="subunit">
    <text evidence="9">Part of a complex composed of FtsB, FtsL and FtsQ.</text>
</comment>
<dbReference type="InterPro" id="IPR034746">
    <property type="entry name" value="POTRA"/>
</dbReference>
<keyword evidence="8 9" id="KW-0131">Cell cycle</keyword>
<keyword evidence="2 9" id="KW-1003">Cell membrane</keyword>
<dbReference type="PROSITE" id="PS51779">
    <property type="entry name" value="POTRA"/>
    <property type="match status" value="1"/>
</dbReference>
<dbReference type="Proteomes" id="UP000324176">
    <property type="component" value="Unassembled WGS sequence"/>
</dbReference>
<proteinExistence type="inferred from homology"/>
<dbReference type="GO" id="GO:0043093">
    <property type="term" value="P:FtsZ-dependent cytokinesis"/>
    <property type="evidence" value="ECO:0007669"/>
    <property type="project" value="UniProtKB-UniRule"/>
</dbReference>
<evidence type="ECO:0000259" key="10">
    <source>
        <dbReference type="PROSITE" id="PS51779"/>
    </source>
</evidence>
<evidence type="ECO:0000313" key="13">
    <source>
        <dbReference type="Proteomes" id="UP000034156"/>
    </source>
</evidence>
<dbReference type="Proteomes" id="UP000034156">
    <property type="component" value="Chromosome"/>
</dbReference>
<dbReference type="GO" id="GO:0005886">
    <property type="term" value="C:plasma membrane"/>
    <property type="evidence" value="ECO:0007669"/>
    <property type="project" value="UniProtKB-SubCell"/>
</dbReference>
<evidence type="ECO:0000313" key="12">
    <source>
        <dbReference type="EMBL" id="TYP83861.1"/>
    </source>
</evidence>
<dbReference type="PANTHER" id="PTHR35851:SF1">
    <property type="entry name" value="CELL DIVISION PROTEIN FTSQ"/>
    <property type="match status" value="1"/>
</dbReference>
<dbReference type="Gene3D" id="3.10.20.310">
    <property type="entry name" value="membrane protein fhac"/>
    <property type="match status" value="1"/>
</dbReference>
<evidence type="ECO:0000256" key="4">
    <source>
        <dbReference type="ARBA" id="ARBA00022618"/>
    </source>
</evidence>
<evidence type="ECO:0000256" key="6">
    <source>
        <dbReference type="ARBA" id="ARBA00022989"/>
    </source>
</evidence>
<evidence type="ECO:0000313" key="14">
    <source>
        <dbReference type="Proteomes" id="UP000324176"/>
    </source>
</evidence>
<keyword evidence="4 9" id="KW-0132">Cell division</keyword>
<feature type="domain" description="POTRA" evidence="10">
    <location>
        <begin position="37"/>
        <end position="115"/>
    </location>
</feature>